<dbReference type="GO" id="GO:0016787">
    <property type="term" value="F:hydrolase activity"/>
    <property type="evidence" value="ECO:0007669"/>
    <property type="project" value="UniProtKB-KW"/>
</dbReference>
<dbReference type="GO" id="GO:0004519">
    <property type="term" value="F:endonuclease activity"/>
    <property type="evidence" value="ECO:0007669"/>
    <property type="project" value="UniProtKB-KW"/>
</dbReference>
<gene>
    <name evidence="2" type="ORF">QUF54_04820</name>
</gene>
<organism evidence="2 3">
    <name type="scientific">Candidatus Marithioploca araucensis</name>
    <dbReference type="NCBI Taxonomy" id="70273"/>
    <lineage>
        <taxon>Bacteria</taxon>
        <taxon>Pseudomonadati</taxon>
        <taxon>Pseudomonadota</taxon>
        <taxon>Gammaproteobacteria</taxon>
        <taxon>Thiotrichales</taxon>
        <taxon>Thiotrichaceae</taxon>
        <taxon>Candidatus Marithioploca</taxon>
    </lineage>
</organism>
<proteinExistence type="predicted"/>
<dbReference type="EC" id="3.1.-.-" evidence="2"/>
<dbReference type="EMBL" id="JAUCGM010000239">
    <property type="protein sequence ID" value="MDM8562659.1"/>
    <property type="molecule type" value="Genomic_DNA"/>
</dbReference>
<feature type="domain" description="HNH" evidence="1">
    <location>
        <begin position="22"/>
        <end position="67"/>
    </location>
</feature>
<sequence>MSKSHISVKRHQQITEQSRSRYCQSQQHIIGILLTADHIISESLGGMTTLENLCLACWDCNLIKGNRITAIEPQTGITVRLFHPNRSRRNIFVGAMMGYTSLA</sequence>
<protein>
    <submittedName>
        <fullName evidence="2">HNH endonuclease signature motif containing protein</fullName>
        <ecNumber evidence="2">3.1.-.-</ecNumber>
    </submittedName>
</protein>
<keyword evidence="2" id="KW-0255">Endonuclease</keyword>
<dbReference type="Proteomes" id="UP001171945">
    <property type="component" value="Unassembled WGS sequence"/>
</dbReference>
<accession>A0ABT7VSW5</accession>
<dbReference type="InterPro" id="IPR002711">
    <property type="entry name" value="HNH"/>
</dbReference>
<dbReference type="Pfam" id="PF01844">
    <property type="entry name" value="HNH"/>
    <property type="match status" value="1"/>
</dbReference>
<comment type="caution">
    <text evidence="2">The sequence shown here is derived from an EMBL/GenBank/DDBJ whole genome shotgun (WGS) entry which is preliminary data.</text>
</comment>
<keyword evidence="2" id="KW-0540">Nuclease</keyword>
<dbReference type="InterPro" id="IPR003615">
    <property type="entry name" value="HNH_nuc"/>
</dbReference>
<dbReference type="Gene3D" id="1.10.30.50">
    <property type="match status" value="1"/>
</dbReference>
<keyword evidence="2" id="KW-0378">Hydrolase</keyword>
<evidence type="ECO:0000313" key="3">
    <source>
        <dbReference type="Proteomes" id="UP001171945"/>
    </source>
</evidence>
<evidence type="ECO:0000259" key="1">
    <source>
        <dbReference type="Pfam" id="PF01844"/>
    </source>
</evidence>
<keyword evidence="3" id="KW-1185">Reference proteome</keyword>
<name>A0ABT7VSW5_9GAMM</name>
<reference evidence="2" key="1">
    <citation type="submission" date="2023-06" db="EMBL/GenBank/DDBJ databases">
        <title>Uncultivated large filamentous bacteria from sulfidic sediments reveal new species and different genomic features in energy metabolism and defense.</title>
        <authorList>
            <person name="Fonseca A."/>
        </authorList>
    </citation>
    <scope>NUCLEOTIDE SEQUENCE</scope>
    <source>
        <strain evidence="2">HSG4</strain>
    </source>
</reference>
<dbReference type="CDD" id="cd00085">
    <property type="entry name" value="HNHc"/>
    <property type="match status" value="1"/>
</dbReference>
<evidence type="ECO:0000313" key="2">
    <source>
        <dbReference type="EMBL" id="MDM8562659.1"/>
    </source>
</evidence>